<keyword evidence="11" id="KW-0809">Transit peptide</keyword>
<name>A0A811MRF9_9POAL</name>
<dbReference type="FunFam" id="1.10.620.20:FF:000002">
    <property type="entry name" value="Stearoyl-[acyl-carrier-protein] 9-desaturase, chloroplastic"/>
    <property type="match status" value="1"/>
</dbReference>
<comment type="caution">
    <text evidence="17">The sequence shown here is derived from an EMBL/GenBank/DDBJ whole genome shotgun (WGS) entry which is preliminary data.</text>
</comment>
<evidence type="ECO:0000256" key="16">
    <source>
        <dbReference type="PIRSR" id="PIRSR000346-1"/>
    </source>
</evidence>
<organism evidence="17 18">
    <name type="scientific">Miscanthus lutarioriparius</name>
    <dbReference type="NCBI Taxonomy" id="422564"/>
    <lineage>
        <taxon>Eukaryota</taxon>
        <taxon>Viridiplantae</taxon>
        <taxon>Streptophyta</taxon>
        <taxon>Embryophyta</taxon>
        <taxon>Tracheophyta</taxon>
        <taxon>Spermatophyta</taxon>
        <taxon>Magnoliopsida</taxon>
        <taxon>Liliopsida</taxon>
        <taxon>Poales</taxon>
        <taxon>Poaceae</taxon>
        <taxon>PACMAD clade</taxon>
        <taxon>Panicoideae</taxon>
        <taxon>Andropogonodae</taxon>
        <taxon>Andropogoneae</taxon>
        <taxon>Saccharinae</taxon>
        <taxon>Miscanthus</taxon>
    </lineage>
</organism>
<evidence type="ECO:0000256" key="5">
    <source>
        <dbReference type="ARBA" id="ARBA00011738"/>
    </source>
</evidence>
<dbReference type="InterPro" id="IPR009078">
    <property type="entry name" value="Ferritin-like_SF"/>
</dbReference>
<reference evidence="17" key="1">
    <citation type="submission" date="2020-10" db="EMBL/GenBank/DDBJ databases">
        <authorList>
            <person name="Han B."/>
            <person name="Lu T."/>
            <person name="Zhao Q."/>
            <person name="Huang X."/>
            <person name="Zhao Y."/>
        </authorList>
    </citation>
    <scope>NUCLEOTIDE SEQUENCE</scope>
</reference>
<evidence type="ECO:0000256" key="2">
    <source>
        <dbReference type="ARBA" id="ARBA00004229"/>
    </source>
</evidence>
<evidence type="ECO:0000256" key="6">
    <source>
        <dbReference type="ARBA" id="ARBA00022516"/>
    </source>
</evidence>
<comment type="pathway">
    <text evidence="3">Lipid metabolism; fatty acid metabolism.</text>
</comment>
<evidence type="ECO:0000256" key="4">
    <source>
        <dbReference type="ARBA" id="ARBA00008749"/>
    </source>
</evidence>
<dbReference type="OrthoDB" id="667800at2759"/>
<feature type="binding site" evidence="16">
    <location>
        <position position="185"/>
    </location>
    <ligand>
        <name>Fe cation</name>
        <dbReference type="ChEBI" id="CHEBI:24875"/>
        <label>1</label>
    </ligand>
</feature>
<dbReference type="InterPro" id="IPR005067">
    <property type="entry name" value="Fatty_acid_desaturase-2"/>
</dbReference>
<dbReference type="Pfam" id="PF03405">
    <property type="entry name" value="FA_desaturase_2"/>
    <property type="match status" value="1"/>
</dbReference>
<dbReference type="GO" id="GO:0006633">
    <property type="term" value="P:fatty acid biosynthetic process"/>
    <property type="evidence" value="ECO:0007669"/>
    <property type="project" value="UniProtKB-KW"/>
</dbReference>
<dbReference type="CDD" id="cd01050">
    <property type="entry name" value="Acyl_ACP_Desat"/>
    <property type="match status" value="1"/>
</dbReference>
<evidence type="ECO:0000313" key="17">
    <source>
        <dbReference type="EMBL" id="CAD6211558.1"/>
    </source>
</evidence>
<dbReference type="GO" id="GO:0046872">
    <property type="term" value="F:metal ion binding"/>
    <property type="evidence" value="ECO:0007669"/>
    <property type="project" value="UniProtKB-KW"/>
</dbReference>
<dbReference type="EMBL" id="CAJGYO010000002">
    <property type="protein sequence ID" value="CAD6211558.1"/>
    <property type="molecule type" value="Genomic_DNA"/>
</dbReference>
<evidence type="ECO:0000256" key="14">
    <source>
        <dbReference type="ARBA" id="ARBA00023098"/>
    </source>
</evidence>
<keyword evidence="8" id="KW-0934">Plastid</keyword>
<dbReference type="Proteomes" id="UP000604825">
    <property type="component" value="Unassembled WGS sequence"/>
</dbReference>
<evidence type="ECO:0000256" key="15">
    <source>
        <dbReference type="ARBA" id="ARBA00023160"/>
    </source>
</evidence>
<evidence type="ECO:0000313" key="18">
    <source>
        <dbReference type="Proteomes" id="UP000604825"/>
    </source>
</evidence>
<dbReference type="GO" id="GO:0045300">
    <property type="term" value="F:stearoyl-[ACP] desaturase activity"/>
    <property type="evidence" value="ECO:0007669"/>
    <property type="project" value="InterPro"/>
</dbReference>
<dbReference type="GO" id="GO:0009570">
    <property type="term" value="C:chloroplast stroma"/>
    <property type="evidence" value="ECO:0007669"/>
    <property type="project" value="TreeGrafter"/>
</dbReference>
<evidence type="ECO:0000256" key="8">
    <source>
        <dbReference type="ARBA" id="ARBA00022640"/>
    </source>
</evidence>
<feature type="binding site" evidence="16">
    <location>
        <position position="274"/>
    </location>
    <ligand>
        <name>Fe cation</name>
        <dbReference type="ChEBI" id="CHEBI:24875"/>
        <label>2</label>
    </ligand>
</feature>
<keyword evidence="13 16" id="KW-0408">Iron</keyword>
<keyword evidence="14" id="KW-0443">Lipid metabolism</keyword>
<sequence>MASQGLATVVTVKLGSLSWNNYSSGGGALRLLSPAQPSRGVAGRLSAAASSATSAPVDSSSELEWPPVPREQVEAIRSLNGWVAENMLPLLTPVESAWQPHDYLPRSAAAGSEVNKAFTEELAELRAAAACLPDDVLVCLVGNMVTEEALPTYQSMFNRTEGVGDDTGASALPWARWLRGWTAEENRHGDLLNRYLYLTGRVDMRQVEVTIHHLLRNGMEMLMPKSPYHSLIYASFQERATFISHGHTARLAVKHGDRTLSKICGVVAADERRHEAAYTRASAELFDVDPDGMVRALAYVMLGKVTMPGLLMSDGLGDGDSLFARFSAVAQRAGVYTASDYGDMVEHFVRRWRVADLGGLSGEGRRAQEYVCGLAPKIRRMEELAHRRAARGEPVMARFSWIFNRAVVVG</sequence>
<comment type="subcellular location">
    <subcellularLocation>
        <location evidence="2">Plastid</location>
        <location evidence="2">Chloroplast</location>
    </subcellularLocation>
</comment>
<dbReference type="InterPro" id="IPR012348">
    <property type="entry name" value="RNR-like"/>
</dbReference>
<evidence type="ECO:0000256" key="13">
    <source>
        <dbReference type="ARBA" id="ARBA00023004"/>
    </source>
</evidence>
<accession>A0A811MRF9</accession>
<evidence type="ECO:0000256" key="3">
    <source>
        <dbReference type="ARBA" id="ARBA00004872"/>
    </source>
</evidence>
<feature type="binding site" evidence="16">
    <location>
        <position position="185"/>
    </location>
    <ligand>
        <name>Fe cation</name>
        <dbReference type="ChEBI" id="CHEBI:24875"/>
        <label>2</label>
    </ligand>
</feature>
<evidence type="ECO:0000256" key="11">
    <source>
        <dbReference type="ARBA" id="ARBA00022946"/>
    </source>
</evidence>
<evidence type="ECO:0000256" key="12">
    <source>
        <dbReference type="ARBA" id="ARBA00023002"/>
    </source>
</evidence>
<dbReference type="Gene3D" id="1.10.620.20">
    <property type="entry name" value="Ribonucleotide Reductase, subunit A"/>
    <property type="match status" value="1"/>
</dbReference>
<proteinExistence type="inferred from homology"/>
<keyword evidence="18" id="KW-1185">Reference proteome</keyword>
<gene>
    <name evidence="17" type="ORF">NCGR_LOCUS7520</name>
</gene>
<keyword evidence="6" id="KW-0444">Lipid biosynthesis</keyword>
<evidence type="ECO:0000256" key="7">
    <source>
        <dbReference type="ARBA" id="ARBA00022528"/>
    </source>
</evidence>
<keyword evidence="9 16" id="KW-0479">Metal-binding</keyword>
<feature type="binding site" evidence="16">
    <location>
        <position position="271"/>
    </location>
    <ligand>
        <name>Fe cation</name>
        <dbReference type="ChEBI" id="CHEBI:24875"/>
        <label>1</label>
    </ligand>
</feature>
<comment type="similarity">
    <text evidence="4">Belongs to the fatty acid desaturase type 2 family.</text>
</comment>
<comment type="cofactor">
    <cofactor evidence="1">
        <name>Fe(2+)</name>
        <dbReference type="ChEBI" id="CHEBI:29033"/>
    </cofactor>
</comment>
<dbReference type="SUPFAM" id="SSF47240">
    <property type="entry name" value="Ferritin-like"/>
    <property type="match status" value="1"/>
</dbReference>
<keyword evidence="7" id="KW-0150">Chloroplast</keyword>
<protein>
    <submittedName>
        <fullName evidence="17">Uncharacterized protein</fullName>
    </submittedName>
</protein>
<dbReference type="UniPathway" id="UPA00199"/>
<dbReference type="AlphaFoldDB" id="A0A811MRF9"/>
<keyword evidence="10" id="KW-0276">Fatty acid metabolism</keyword>
<dbReference type="PANTHER" id="PTHR31155:SF22">
    <property type="entry name" value="ACYL-[ACYL-CARRIER-PROTEIN] DESATURASE 4, CHLOROPLASTIC"/>
    <property type="match status" value="1"/>
</dbReference>
<comment type="subunit">
    <text evidence="5">Homodimer.</text>
</comment>
<feature type="binding site" evidence="16">
    <location>
        <position position="147"/>
    </location>
    <ligand>
        <name>Fe cation</name>
        <dbReference type="ChEBI" id="CHEBI:24875"/>
        <label>1</label>
    </ligand>
</feature>
<evidence type="ECO:0000256" key="1">
    <source>
        <dbReference type="ARBA" id="ARBA00001954"/>
    </source>
</evidence>
<keyword evidence="15" id="KW-0275">Fatty acid biosynthesis</keyword>
<feature type="binding site" evidence="16">
    <location>
        <position position="238"/>
    </location>
    <ligand>
        <name>Fe cation</name>
        <dbReference type="ChEBI" id="CHEBI:24875"/>
        <label>2</label>
    </ligand>
</feature>
<evidence type="ECO:0000256" key="10">
    <source>
        <dbReference type="ARBA" id="ARBA00022832"/>
    </source>
</evidence>
<dbReference type="PIRSF" id="PIRSF000346">
    <property type="entry name" value="Dlt9_acylACP_des"/>
    <property type="match status" value="1"/>
</dbReference>
<comment type="cofactor">
    <cofactor evidence="16">
        <name>Fe cation</name>
        <dbReference type="ChEBI" id="CHEBI:24875"/>
    </cofactor>
    <text evidence="16">Binds 2 iron ions per subunit.</text>
</comment>
<feature type="binding site" evidence="16">
    <location>
        <position position="188"/>
    </location>
    <ligand>
        <name>Fe cation</name>
        <dbReference type="ChEBI" id="CHEBI:24875"/>
        <label>1</label>
    </ligand>
</feature>
<keyword evidence="12" id="KW-0560">Oxidoreductase</keyword>
<evidence type="ECO:0000256" key="9">
    <source>
        <dbReference type="ARBA" id="ARBA00022723"/>
    </source>
</evidence>
<dbReference type="PANTHER" id="PTHR31155">
    <property type="entry name" value="ACYL- ACYL-CARRIER-PROTEIN DESATURASE-RELATED"/>
    <property type="match status" value="1"/>
</dbReference>
<feature type="binding site" evidence="16">
    <location>
        <position position="271"/>
    </location>
    <ligand>
        <name>Fe cation</name>
        <dbReference type="ChEBI" id="CHEBI:24875"/>
        <label>2</label>
    </ligand>
</feature>